<dbReference type="OrthoDB" id="9801061at2"/>
<dbReference type="InterPro" id="IPR048503">
    <property type="entry name" value="NamZ_C"/>
</dbReference>
<dbReference type="Gene3D" id="3.90.1150.140">
    <property type="match status" value="1"/>
</dbReference>
<dbReference type="InterPro" id="IPR048502">
    <property type="entry name" value="NamZ_N"/>
</dbReference>
<feature type="domain" description="Peptidoglycan beta-N-acetylmuramidase NamZ C-terminal" evidence="2">
    <location>
        <begin position="255"/>
        <end position="409"/>
    </location>
</feature>
<evidence type="ECO:0000313" key="4">
    <source>
        <dbReference type="Proteomes" id="UP000184041"/>
    </source>
</evidence>
<evidence type="ECO:0000259" key="1">
    <source>
        <dbReference type="Pfam" id="PF07075"/>
    </source>
</evidence>
<dbReference type="Pfam" id="PF20732">
    <property type="entry name" value="NamZ_C"/>
    <property type="match status" value="1"/>
</dbReference>
<dbReference type="STRING" id="1194090.SAMN05443144_103165"/>
<dbReference type="GO" id="GO:0033922">
    <property type="term" value="F:peptidoglycan beta-N-acetylmuramidase activity"/>
    <property type="evidence" value="ECO:0007669"/>
    <property type="project" value="InterPro"/>
</dbReference>
<keyword evidence="4" id="KW-1185">Reference proteome</keyword>
<dbReference type="PIRSF" id="PIRSF016719">
    <property type="entry name" value="UCP016719"/>
    <property type="match status" value="1"/>
</dbReference>
<organism evidence="3 4">
    <name type="scientific">Fodinibius roseus</name>
    <dbReference type="NCBI Taxonomy" id="1194090"/>
    <lineage>
        <taxon>Bacteria</taxon>
        <taxon>Pseudomonadati</taxon>
        <taxon>Balneolota</taxon>
        <taxon>Balneolia</taxon>
        <taxon>Balneolales</taxon>
        <taxon>Balneolaceae</taxon>
        <taxon>Fodinibius</taxon>
    </lineage>
</organism>
<name>A0A1M4W9W9_9BACT</name>
<gene>
    <name evidence="3" type="ORF">SAMN05443144_103165</name>
</gene>
<accession>A0A1M4W9W9</accession>
<sequence>MYLRSLLLLLTVCTYACQSQSSGSHSGVKVGAHVLIDEHLDELEGKRVGLVMNPTARVEEEHMLDTLLARGVNVTALFAAEHGFRGDAGAGETIEDGVDQATGLPVFSLYGETKKPTAGMLEEVDLLLFDMQDVGARFYTYNVTLGNVIEAASAHGVPVWVLDRPNPAGGNYISGWMLQDEHRSFVGGYPIPMAHGMTLGELARMMVGEQWIEYADKSTLRVIPMEGWQRAMKWRETGLEWIPPSPNLPTFRHAYLYLGTVLFEGVNISEGRGTPDPFMMIGSPSTTLTTSHIAPLRRNFEGVNIERISFRPRSIPGKAPSPKFEGERCHGVELQITDINRVDPIALGVELLAAMLDATPKAELSGFIEKLSGIDRSELLQQLEDGSYREQWEETAEQFSEQRSKYLLYE</sequence>
<dbReference type="AlphaFoldDB" id="A0A1M4W9W9"/>
<evidence type="ECO:0000313" key="3">
    <source>
        <dbReference type="EMBL" id="SHE78058.1"/>
    </source>
</evidence>
<dbReference type="PANTHER" id="PTHR42915">
    <property type="entry name" value="HYPOTHETICAL 460 KDA PROTEIN IN FEUA-SIGW INTERGENIC REGION [PRECURSOR]"/>
    <property type="match status" value="1"/>
</dbReference>
<evidence type="ECO:0000259" key="2">
    <source>
        <dbReference type="Pfam" id="PF20732"/>
    </source>
</evidence>
<dbReference type="Gene3D" id="3.40.50.12170">
    <property type="entry name" value="Uncharacterised protein PF07075, DUF1343"/>
    <property type="match status" value="1"/>
</dbReference>
<dbReference type="EMBL" id="FQUS01000003">
    <property type="protein sequence ID" value="SHE78058.1"/>
    <property type="molecule type" value="Genomic_DNA"/>
</dbReference>
<dbReference type="RefSeq" id="WP_073059706.1">
    <property type="nucleotide sequence ID" value="NZ_FQUS01000003.1"/>
</dbReference>
<dbReference type="Pfam" id="PF07075">
    <property type="entry name" value="NamZ_N"/>
    <property type="match status" value="1"/>
</dbReference>
<proteinExistence type="predicted"/>
<dbReference type="PANTHER" id="PTHR42915:SF1">
    <property type="entry name" value="PEPTIDOGLYCAN BETA-N-ACETYLMURAMIDASE NAMZ"/>
    <property type="match status" value="1"/>
</dbReference>
<protein>
    <submittedName>
        <fullName evidence="3">Uncharacterized conserved protein YbbC, DUF1343 family</fullName>
    </submittedName>
</protein>
<dbReference type="Proteomes" id="UP000184041">
    <property type="component" value="Unassembled WGS sequence"/>
</dbReference>
<reference evidence="3 4" key="1">
    <citation type="submission" date="2016-11" db="EMBL/GenBank/DDBJ databases">
        <authorList>
            <person name="Jaros S."/>
            <person name="Januszkiewicz K."/>
            <person name="Wedrychowicz H."/>
        </authorList>
    </citation>
    <scope>NUCLEOTIDE SEQUENCE [LARGE SCALE GENOMIC DNA]</scope>
    <source>
        <strain evidence="3 4">DSM 21986</strain>
    </source>
</reference>
<dbReference type="InterPro" id="IPR008302">
    <property type="entry name" value="NamZ"/>
</dbReference>
<feature type="domain" description="Peptidoglycan beta-N-acetylmuramidase NamZ N-terminal" evidence="1">
    <location>
        <begin position="48"/>
        <end position="251"/>
    </location>
</feature>